<dbReference type="AlphaFoldDB" id="C7RGD1"/>
<sequence length="332" mass="38894">MSNRGIRELKRKKRRQARKRRKKFLLTSLAALALVLGTKFLKNTEEEFIIQRPAEYRQAQAADDGEEDKEKKINGDKIHIATQAGFKDIAIDEDKKIADDKYEDNLVEYVRCVKTQYAYQYPNDYSKTEKFIKEGDYVAYYGTENGFSKIKMDDSFYYVNKFGLEKLDPEANIKVVNGISYVSEAYPLPSDFNPGLDKTAMRAFETMRQDMEREGLSIKIASDYRDYDLERKMKDAGEVDSENPGTSEHQLGQAFDFFTEGSKYSDKFATTKEYKWLCENAYKYGFIERYPEDKEDSTNHRPMPWHFRFLGVENAKEIYENDLSLEEYLKIN</sequence>
<feature type="compositionally biased region" description="Basic residues" evidence="1">
    <location>
        <begin position="9"/>
        <end position="20"/>
    </location>
</feature>
<reference evidence="3 4" key="1">
    <citation type="journal article" date="2009" name="Stand. Genomic Sci.">
        <title>Complete genome sequence of Anaerococcus prevotii type strain (PC1).</title>
        <authorList>
            <person name="Labutti K."/>
            <person name="Pukall R."/>
            <person name="Steenblock K."/>
            <person name="Glavina Del Rio T."/>
            <person name="Tice H."/>
            <person name="Copeland A."/>
            <person name="Cheng J.F."/>
            <person name="Lucas S."/>
            <person name="Chen F."/>
            <person name="Nolan M."/>
            <person name="Bruce D."/>
            <person name="Goodwin L."/>
            <person name="Pitluck S."/>
            <person name="Ivanova N."/>
            <person name="Mavromatis K."/>
            <person name="Ovchinnikova G."/>
            <person name="Pati A."/>
            <person name="Chen A."/>
            <person name="Palaniappan K."/>
            <person name="Land M."/>
            <person name="Hauser L."/>
            <person name="Chang Y.J."/>
            <person name="Jeffries C.D."/>
            <person name="Chain P."/>
            <person name="Saunders E."/>
            <person name="Brettin T."/>
            <person name="Detter J.C."/>
            <person name="Han C."/>
            <person name="Goker M."/>
            <person name="Bristow J."/>
            <person name="Eisen J.A."/>
            <person name="Markowitz V."/>
            <person name="Hugenholtz P."/>
            <person name="Kyrpides N.C."/>
            <person name="Klenk H.P."/>
            <person name="Lapidus A."/>
        </authorList>
    </citation>
    <scope>NUCLEOTIDE SEQUENCE [LARGE SCALE GENOMIC DNA]</scope>
    <source>
        <strain evidence="4">ATCC 9321 / DSM 20548 / JCM 6508 / NCTC 11806 / PC1</strain>
    </source>
</reference>
<dbReference type="PANTHER" id="PTHR34385">
    <property type="entry name" value="D-ALANYL-D-ALANINE CARBOXYPEPTIDASE"/>
    <property type="match status" value="1"/>
</dbReference>
<evidence type="ECO:0000256" key="1">
    <source>
        <dbReference type="SAM" id="MobiDB-lite"/>
    </source>
</evidence>
<dbReference type="eggNOG" id="COG1876">
    <property type="taxonomic scope" value="Bacteria"/>
</dbReference>
<accession>C7RGD1</accession>
<dbReference type="OrthoDB" id="9792074at2"/>
<protein>
    <submittedName>
        <fullName evidence="3">Peptidase M15B and M15C DD-carboxypeptidase VanY/endolysin</fullName>
    </submittedName>
</protein>
<feature type="region of interest" description="Disordered" evidence="1">
    <location>
        <begin position="1"/>
        <end position="20"/>
    </location>
</feature>
<dbReference type="PANTHER" id="PTHR34385:SF1">
    <property type="entry name" value="PEPTIDOGLYCAN L-ALANYL-D-GLUTAMATE ENDOPEPTIDASE CWLK"/>
    <property type="match status" value="1"/>
</dbReference>
<dbReference type="RefSeq" id="WP_015777453.1">
    <property type="nucleotide sequence ID" value="NC_013171.1"/>
</dbReference>
<dbReference type="InterPro" id="IPR009045">
    <property type="entry name" value="Zn_M74/Hedgehog-like"/>
</dbReference>
<dbReference type="InterPro" id="IPR003709">
    <property type="entry name" value="VanY-like_core_dom"/>
</dbReference>
<evidence type="ECO:0000259" key="2">
    <source>
        <dbReference type="Pfam" id="PF02557"/>
    </source>
</evidence>
<dbReference type="STRING" id="525919.Apre_0495"/>
<dbReference type="GO" id="GO:0004180">
    <property type="term" value="F:carboxypeptidase activity"/>
    <property type="evidence" value="ECO:0007669"/>
    <property type="project" value="UniProtKB-KW"/>
</dbReference>
<evidence type="ECO:0000313" key="4">
    <source>
        <dbReference type="Proteomes" id="UP000002294"/>
    </source>
</evidence>
<organism evidence="3 4">
    <name type="scientific">Anaerococcus prevotii (strain ATCC 9321 / DSM 20548 / JCM 6508 / NCTC 11806 / PC1)</name>
    <name type="common">Peptostreptococcus prevotii</name>
    <name type="synonym">Peptococcus prevotii</name>
    <dbReference type="NCBI Taxonomy" id="525919"/>
    <lineage>
        <taxon>Bacteria</taxon>
        <taxon>Bacillati</taxon>
        <taxon>Bacillota</taxon>
        <taxon>Tissierellia</taxon>
        <taxon>Tissierellales</taxon>
        <taxon>Peptoniphilaceae</taxon>
        <taxon>Anaerococcus</taxon>
    </lineage>
</organism>
<dbReference type="Proteomes" id="UP000002294">
    <property type="component" value="Chromosome"/>
</dbReference>
<dbReference type="InterPro" id="IPR052179">
    <property type="entry name" value="DD-CPase-like"/>
</dbReference>
<dbReference type="HOGENOM" id="CLU_054193_5_0_9"/>
<evidence type="ECO:0000313" key="3">
    <source>
        <dbReference type="EMBL" id="ACV28542.1"/>
    </source>
</evidence>
<dbReference type="EMBL" id="CP001708">
    <property type="protein sequence ID" value="ACV28542.1"/>
    <property type="molecule type" value="Genomic_DNA"/>
</dbReference>
<keyword evidence="4" id="KW-1185">Reference proteome</keyword>
<gene>
    <name evidence="3" type="ordered locus">Apre_0495</name>
</gene>
<dbReference type="Gene3D" id="3.30.1380.10">
    <property type="match status" value="1"/>
</dbReference>
<proteinExistence type="predicted"/>
<dbReference type="CDD" id="cd14852">
    <property type="entry name" value="LD-carboxypeptidase"/>
    <property type="match status" value="1"/>
</dbReference>
<dbReference type="GO" id="GO:0006508">
    <property type="term" value="P:proteolysis"/>
    <property type="evidence" value="ECO:0007669"/>
    <property type="project" value="InterPro"/>
</dbReference>
<dbReference type="SUPFAM" id="SSF55166">
    <property type="entry name" value="Hedgehog/DD-peptidase"/>
    <property type="match status" value="1"/>
</dbReference>
<dbReference type="KEGG" id="apr:Apre_0495"/>
<dbReference type="Pfam" id="PF02557">
    <property type="entry name" value="VanY"/>
    <property type="match status" value="1"/>
</dbReference>
<feature type="domain" description="D-alanyl-D-alanine carboxypeptidase-like core" evidence="2">
    <location>
        <begin position="196"/>
        <end position="311"/>
    </location>
</feature>
<dbReference type="InterPro" id="IPR058193">
    <property type="entry name" value="VanY/YodJ_core_dom"/>
</dbReference>
<name>C7RGD1_ANAPD</name>